<dbReference type="NCBIfam" id="NF005559">
    <property type="entry name" value="PRK07231.1"/>
    <property type="match status" value="1"/>
</dbReference>
<evidence type="ECO:0000313" key="3">
    <source>
        <dbReference type="EMBL" id="AHY43151.1"/>
    </source>
</evidence>
<evidence type="ECO:0000313" key="4">
    <source>
        <dbReference type="Proteomes" id="UP000025238"/>
    </source>
</evidence>
<organism evidence="3 4">
    <name type="scientific">Stutzerimonas stutzeri</name>
    <name type="common">Pseudomonas stutzeri</name>
    <dbReference type="NCBI Taxonomy" id="316"/>
    <lineage>
        <taxon>Bacteria</taxon>
        <taxon>Pseudomonadati</taxon>
        <taxon>Pseudomonadota</taxon>
        <taxon>Gammaproteobacteria</taxon>
        <taxon>Pseudomonadales</taxon>
        <taxon>Pseudomonadaceae</taxon>
        <taxon>Stutzerimonas</taxon>
    </lineage>
</organism>
<reference evidence="3 4" key="1">
    <citation type="submission" date="2014-03" db="EMBL/GenBank/DDBJ databases">
        <title>Complete genome sequence of Pseudomonas stutzeri 19SMN4.</title>
        <authorList>
            <person name="Brunet-Galmes I."/>
            <person name="Nogales B."/>
            <person name="Busquets A."/>
            <person name="Pena A."/>
            <person name="Gomila M."/>
            <person name="Garcia-Valdes E."/>
            <person name="Lalucat J."/>
            <person name="Bennasar A."/>
            <person name="Bosch R."/>
        </authorList>
    </citation>
    <scope>NUCLEOTIDE SEQUENCE [LARGE SCALE GENOMIC DNA]</scope>
    <source>
        <strain evidence="3 4">19SMN4</strain>
    </source>
</reference>
<dbReference type="GO" id="GO:0032787">
    <property type="term" value="P:monocarboxylic acid metabolic process"/>
    <property type="evidence" value="ECO:0007669"/>
    <property type="project" value="UniProtKB-ARBA"/>
</dbReference>
<dbReference type="InterPro" id="IPR002347">
    <property type="entry name" value="SDR_fam"/>
</dbReference>
<dbReference type="KEGG" id="pstu:UIB01_11980"/>
<dbReference type="FunFam" id="3.40.50.720:FF:000084">
    <property type="entry name" value="Short-chain dehydrogenase reductase"/>
    <property type="match status" value="1"/>
</dbReference>
<dbReference type="InterPro" id="IPR036291">
    <property type="entry name" value="NAD(P)-bd_dom_sf"/>
</dbReference>
<evidence type="ECO:0000256" key="1">
    <source>
        <dbReference type="ARBA" id="ARBA00006484"/>
    </source>
</evidence>
<dbReference type="OrthoDB" id="9806974at2"/>
<dbReference type="Pfam" id="PF13561">
    <property type="entry name" value="adh_short_C2"/>
    <property type="match status" value="1"/>
</dbReference>
<dbReference type="InterPro" id="IPR050259">
    <property type="entry name" value="SDR"/>
</dbReference>
<dbReference type="SUPFAM" id="SSF51735">
    <property type="entry name" value="NAD(P)-binding Rossmann-fold domains"/>
    <property type="match status" value="1"/>
</dbReference>
<dbReference type="PATRIC" id="fig|316.97.peg.2399"/>
<dbReference type="EMBL" id="CP007509">
    <property type="protein sequence ID" value="AHY43151.1"/>
    <property type="molecule type" value="Genomic_DNA"/>
</dbReference>
<dbReference type="InterPro" id="IPR020904">
    <property type="entry name" value="Sc_DH/Rdtase_CS"/>
</dbReference>
<protein>
    <submittedName>
        <fullName evidence="3">Short-chain dehydrogenase</fullName>
    </submittedName>
</protein>
<dbReference type="Proteomes" id="UP000025238">
    <property type="component" value="Chromosome"/>
</dbReference>
<dbReference type="NCBIfam" id="NF009466">
    <property type="entry name" value="PRK12826.1-2"/>
    <property type="match status" value="1"/>
</dbReference>
<name>A0A023WT58_STUST</name>
<dbReference type="PRINTS" id="PR00080">
    <property type="entry name" value="SDRFAMILY"/>
</dbReference>
<dbReference type="PROSITE" id="PS00061">
    <property type="entry name" value="ADH_SHORT"/>
    <property type="match status" value="1"/>
</dbReference>
<dbReference type="PANTHER" id="PTHR42879">
    <property type="entry name" value="3-OXOACYL-(ACYL-CARRIER-PROTEIN) REDUCTASE"/>
    <property type="match status" value="1"/>
</dbReference>
<sequence>MASKLFAGQTALITGAATGIGRATALALAAEGARVWINHRDQHDLANQLVEQITANGGDAWTIEADVSDPAAVAAMFETIEAHGPLDLLVNNAGVILEKPFLETSEADWAMVLGVDLGGVYRCCRHALSQMQPRRSGAIVNVASDLGFLGREQYAAYCTAKAGVIGLTRSLAREFAADGIRVNGVAPGPIATAMVSPEHMSDEWMAKELAIPMARLGTPEEVAAAIVFLLSPQASYFTGQLLGPNGGSWMGA</sequence>
<gene>
    <name evidence="3" type="ORF">UIB01_11980</name>
</gene>
<feature type="domain" description="Ketoreductase" evidence="2">
    <location>
        <begin position="9"/>
        <end position="188"/>
    </location>
</feature>
<dbReference type="SMART" id="SM00822">
    <property type="entry name" value="PKS_KR"/>
    <property type="match status" value="1"/>
</dbReference>
<evidence type="ECO:0000259" key="2">
    <source>
        <dbReference type="SMART" id="SM00822"/>
    </source>
</evidence>
<comment type="similarity">
    <text evidence="1">Belongs to the short-chain dehydrogenases/reductases (SDR) family.</text>
</comment>
<dbReference type="Gene3D" id="3.40.50.720">
    <property type="entry name" value="NAD(P)-binding Rossmann-like Domain"/>
    <property type="match status" value="1"/>
</dbReference>
<dbReference type="AlphaFoldDB" id="A0A023WT58"/>
<dbReference type="PANTHER" id="PTHR42879:SF2">
    <property type="entry name" value="3-OXOACYL-[ACYL-CARRIER-PROTEIN] REDUCTASE FABG"/>
    <property type="match status" value="1"/>
</dbReference>
<proteinExistence type="inferred from homology"/>
<dbReference type="PRINTS" id="PR00081">
    <property type="entry name" value="GDHRDH"/>
</dbReference>
<dbReference type="InterPro" id="IPR057326">
    <property type="entry name" value="KR_dom"/>
</dbReference>
<accession>A0A023WT58</accession>